<evidence type="ECO:0008006" key="4">
    <source>
        <dbReference type="Google" id="ProtNLM"/>
    </source>
</evidence>
<dbReference type="PROSITE" id="PS51257">
    <property type="entry name" value="PROKAR_LIPOPROTEIN"/>
    <property type="match status" value="1"/>
</dbReference>
<name>A0ABV9LYD3_9ALTE</name>
<proteinExistence type="predicted"/>
<dbReference type="RefSeq" id="WP_382407832.1">
    <property type="nucleotide sequence ID" value="NZ_JBHSGU010000002.1"/>
</dbReference>
<comment type="caution">
    <text evidence="2">The sequence shown here is derived from an EMBL/GenBank/DDBJ whole genome shotgun (WGS) entry which is preliminary data.</text>
</comment>
<sequence length="199" mass="21615">MKLCIISLFGLFIFACSDASFDAPACRISPKAQSEAMSNAITKVSPSKNATGACVVRLQSKLLVIERASGKYDLASSNNLSFFEHNNVAGAASSEIESMSSQCQAHRAMWLETGFNVEVGAQLAKQRDNTLLFACSLANGFDGSEVSIAAPPWADGQVQQLLYIDPFNIEQDQWHHPDNLTGVRDAYVNHGMLNAREVQ</sequence>
<reference evidence="3" key="1">
    <citation type="journal article" date="2019" name="Int. J. Syst. Evol. Microbiol.">
        <title>The Global Catalogue of Microorganisms (GCM) 10K type strain sequencing project: providing services to taxonomists for standard genome sequencing and annotation.</title>
        <authorList>
            <consortium name="The Broad Institute Genomics Platform"/>
            <consortium name="The Broad Institute Genome Sequencing Center for Infectious Disease"/>
            <person name="Wu L."/>
            <person name="Ma J."/>
        </authorList>
    </citation>
    <scope>NUCLEOTIDE SEQUENCE [LARGE SCALE GENOMIC DNA]</scope>
    <source>
        <strain evidence="3">KACC 12507</strain>
    </source>
</reference>
<organism evidence="2 3">
    <name type="scientific">Glaciecola siphonariae</name>
    <dbReference type="NCBI Taxonomy" id="521012"/>
    <lineage>
        <taxon>Bacteria</taxon>
        <taxon>Pseudomonadati</taxon>
        <taxon>Pseudomonadota</taxon>
        <taxon>Gammaproteobacteria</taxon>
        <taxon>Alteromonadales</taxon>
        <taxon>Alteromonadaceae</taxon>
        <taxon>Glaciecola</taxon>
    </lineage>
</organism>
<gene>
    <name evidence="2" type="ORF">ACFO4O_09685</name>
</gene>
<keyword evidence="1" id="KW-0732">Signal</keyword>
<evidence type="ECO:0000313" key="3">
    <source>
        <dbReference type="Proteomes" id="UP001595897"/>
    </source>
</evidence>
<keyword evidence="3" id="KW-1185">Reference proteome</keyword>
<accession>A0ABV9LYD3</accession>
<dbReference type="EMBL" id="JBHSGU010000002">
    <property type="protein sequence ID" value="MFC4700428.1"/>
    <property type="molecule type" value="Genomic_DNA"/>
</dbReference>
<protein>
    <recommendedName>
        <fullName evidence="4">Lipoprotein</fullName>
    </recommendedName>
</protein>
<evidence type="ECO:0000256" key="1">
    <source>
        <dbReference type="SAM" id="SignalP"/>
    </source>
</evidence>
<feature type="signal peptide" evidence="1">
    <location>
        <begin position="1"/>
        <end position="19"/>
    </location>
</feature>
<evidence type="ECO:0000313" key="2">
    <source>
        <dbReference type="EMBL" id="MFC4700428.1"/>
    </source>
</evidence>
<dbReference type="Proteomes" id="UP001595897">
    <property type="component" value="Unassembled WGS sequence"/>
</dbReference>
<feature type="chain" id="PRO_5047264418" description="Lipoprotein" evidence="1">
    <location>
        <begin position="20"/>
        <end position="199"/>
    </location>
</feature>